<dbReference type="GO" id="GO:0008168">
    <property type="term" value="F:methyltransferase activity"/>
    <property type="evidence" value="ECO:0007669"/>
    <property type="project" value="UniProtKB-KW"/>
</dbReference>
<dbReference type="PANTHER" id="PTHR34482:SF36">
    <property type="entry name" value="RETROTRANSPOSON GAG DOMAIN-CONTAINING PROTEIN"/>
    <property type="match status" value="1"/>
</dbReference>
<name>A0A5B6WIJ8_9ROSI</name>
<dbReference type="InterPro" id="IPR005162">
    <property type="entry name" value="Retrotrans_gag_dom"/>
</dbReference>
<organism evidence="2 3">
    <name type="scientific">Gossypium australe</name>
    <dbReference type="NCBI Taxonomy" id="47621"/>
    <lineage>
        <taxon>Eukaryota</taxon>
        <taxon>Viridiplantae</taxon>
        <taxon>Streptophyta</taxon>
        <taxon>Embryophyta</taxon>
        <taxon>Tracheophyta</taxon>
        <taxon>Spermatophyta</taxon>
        <taxon>Magnoliopsida</taxon>
        <taxon>eudicotyledons</taxon>
        <taxon>Gunneridae</taxon>
        <taxon>Pentapetalae</taxon>
        <taxon>rosids</taxon>
        <taxon>malvids</taxon>
        <taxon>Malvales</taxon>
        <taxon>Malvaceae</taxon>
        <taxon>Malvoideae</taxon>
        <taxon>Gossypium</taxon>
    </lineage>
</organism>
<dbReference type="Proteomes" id="UP000325315">
    <property type="component" value="Unassembled WGS sequence"/>
</dbReference>
<proteinExistence type="predicted"/>
<dbReference type="AlphaFoldDB" id="A0A5B6WIJ8"/>
<sequence>MNYYTPIQQLRGAISLLRDKAYQWWLTVEQGTQSELITWDYFKSAFQGKYVRGSYIEARRCEFINLVQEERSVAEYKAEFLRLVVTENDKAVQFEDRLRYDLYVLIDLIDKVKIVEEVKRTEHERKD</sequence>
<feature type="domain" description="Retrotransposon gag" evidence="1">
    <location>
        <begin position="14"/>
        <end position="89"/>
    </location>
</feature>
<evidence type="ECO:0000259" key="1">
    <source>
        <dbReference type="Pfam" id="PF03732"/>
    </source>
</evidence>
<dbReference type="PANTHER" id="PTHR34482">
    <property type="entry name" value="DNA DAMAGE-INDUCIBLE PROTEIN 1-LIKE"/>
    <property type="match status" value="1"/>
</dbReference>
<evidence type="ECO:0000313" key="2">
    <source>
        <dbReference type="EMBL" id="KAA3480907.1"/>
    </source>
</evidence>
<dbReference type="GO" id="GO:0032259">
    <property type="term" value="P:methylation"/>
    <property type="evidence" value="ECO:0007669"/>
    <property type="project" value="UniProtKB-KW"/>
</dbReference>
<evidence type="ECO:0000313" key="3">
    <source>
        <dbReference type="Proteomes" id="UP000325315"/>
    </source>
</evidence>
<keyword evidence="2" id="KW-0489">Methyltransferase</keyword>
<keyword evidence="2" id="KW-0808">Transferase</keyword>
<accession>A0A5B6WIJ8</accession>
<reference evidence="3" key="1">
    <citation type="journal article" date="2019" name="Plant Biotechnol. J.">
        <title>Genome sequencing of the Australian wild diploid species Gossypium australe highlights disease resistance and delayed gland morphogenesis.</title>
        <authorList>
            <person name="Cai Y."/>
            <person name="Cai X."/>
            <person name="Wang Q."/>
            <person name="Wang P."/>
            <person name="Zhang Y."/>
            <person name="Cai C."/>
            <person name="Xu Y."/>
            <person name="Wang K."/>
            <person name="Zhou Z."/>
            <person name="Wang C."/>
            <person name="Geng S."/>
            <person name="Li B."/>
            <person name="Dong Q."/>
            <person name="Hou Y."/>
            <person name="Wang H."/>
            <person name="Ai P."/>
            <person name="Liu Z."/>
            <person name="Yi F."/>
            <person name="Sun M."/>
            <person name="An G."/>
            <person name="Cheng J."/>
            <person name="Zhang Y."/>
            <person name="Shi Q."/>
            <person name="Xie Y."/>
            <person name="Shi X."/>
            <person name="Chang Y."/>
            <person name="Huang F."/>
            <person name="Chen Y."/>
            <person name="Hong S."/>
            <person name="Mi L."/>
            <person name="Sun Q."/>
            <person name="Zhang L."/>
            <person name="Zhou B."/>
            <person name="Peng R."/>
            <person name="Zhang X."/>
            <person name="Liu F."/>
        </authorList>
    </citation>
    <scope>NUCLEOTIDE SEQUENCE [LARGE SCALE GENOMIC DNA]</scope>
    <source>
        <strain evidence="3">cv. PA1801</strain>
    </source>
</reference>
<keyword evidence="3" id="KW-1185">Reference proteome</keyword>
<dbReference type="EMBL" id="SMMG02000003">
    <property type="protein sequence ID" value="KAA3480907.1"/>
    <property type="molecule type" value="Genomic_DNA"/>
</dbReference>
<gene>
    <name evidence="2" type="ORF">EPI10_021314</name>
</gene>
<dbReference type="OrthoDB" id="2272416at2759"/>
<comment type="caution">
    <text evidence="2">The sequence shown here is derived from an EMBL/GenBank/DDBJ whole genome shotgun (WGS) entry which is preliminary data.</text>
</comment>
<protein>
    <submittedName>
        <fullName evidence="2">Pyridoxal-phosphate-dependent serine hydroxymethyltransferase</fullName>
    </submittedName>
</protein>
<dbReference type="Pfam" id="PF03732">
    <property type="entry name" value="Retrotrans_gag"/>
    <property type="match status" value="1"/>
</dbReference>